<evidence type="ECO:0000313" key="3">
    <source>
        <dbReference type="Proteomes" id="UP001204144"/>
    </source>
</evidence>
<reference evidence="2 3" key="1">
    <citation type="submission" date="2018-11" db="EMBL/GenBank/DDBJ databases">
        <title>Novel bacteria species description.</title>
        <authorList>
            <person name="Han J.-H."/>
        </authorList>
    </citation>
    <scope>NUCLEOTIDE SEQUENCE [LARGE SCALE GENOMIC DNA]</scope>
    <source>
        <strain evidence="2 3">KCTC23259</strain>
    </source>
</reference>
<sequence>MKKTVFILISFLVIGNASATVRRVTNQVGTTPVAGLVFVNTLTNGSSDAFAQALSAAVNGDTIYVEPSTLTYGNHNFTKRLIIIGNGYEIGVNAGLTNPLPYTVLESTFGNLTFLAGSEQSQLIGIRCTSNGNLNANEIRVKRCMFDADLSLGAANCIIEECFFGAAGAIFGIGVNTIIRNCIIGEFIQTVNFAQFDQCYIHSFSTSFITNCTFTNCIINTIPANCPLTNSFSHCIKVGTGTTFPVAGINNNIEGIDMSALFIVANPYSTNPIRENRFKSKSGSPALLAGNSGQDIGPFGGNNPYRLSGQAPIPVITNFFLSTTGSTASGLTGSITIQSNN</sequence>
<dbReference type="AlphaFoldDB" id="A0AAE3H3U8"/>
<name>A0AAE3H3U8_9BACT</name>
<evidence type="ECO:0008006" key="4">
    <source>
        <dbReference type="Google" id="ProtNLM"/>
    </source>
</evidence>
<keyword evidence="1" id="KW-0732">Signal</keyword>
<feature type="signal peptide" evidence="1">
    <location>
        <begin position="1"/>
        <end position="19"/>
    </location>
</feature>
<dbReference type="Proteomes" id="UP001204144">
    <property type="component" value="Unassembled WGS sequence"/>
</dbReference>
<comment type="caution">
    <text evidence="2">The sequence shown here is derived from an EMBL/GenBank/DDBJ whole genome shotgun (WGS) entry which is preliminary data.</text>
</comment>
<organism evidence="2 3">
    <name type="scientific">Lacihabitans soyangensis</name>
    <dbReference type="NCBI Taxonomy" id="869394"/>
    <lineage>
        <taxon>Bacteria</taxon>
        <taxon>Pseudomonadati</taxon>
        <taxon>Bacteroidota</taxon>
        <taxon>Cytophagia</taxon>
        <taxon>Cytophagales</taxon>
        <taxon>Leadbetterellaceae</taxon>
        <taxon>Lacihabitans</taxon>
    </lineage>
</organism>
<proteinExistence type="predicted"/>
<evidence type="ECO:0000313" key="2">
    <source>
        <dbReference type="EMBL" id="MCP9763571.1"/>
    </source>
</evidence>
<feature type="chain" id="PRO_5042097273" description="Right handed beta helix domain-containing protein" evidence="1">
    <location>
        <begin position="20"/>
        <end position="341"/>
    </location>
</feature>
<evidence type="ECO:0000256" key="1">
    <source>
        <dbReference type="SAM" id="SignalP"/>
    </source>
</evidence>
<protein>
    <recommendedName>
        <fullName evidence="4">Right handed beta helix domain-containing protein</fullName>
    </recommendedName>
</protein>
<dbReference type="SUPFAM" id="SSF51126">
    <property type="entry name" value="Pectin lyase-like"/>
    <property type="match status" value="1"/>
</dbReference>
<dbReference type="RefSeq" id="WP_255037349.1">
    <property type="nucleotide sequence ID" value="NZ_RJUF01000032.1"/>
</dbReference>
<accession>A0AAE3H3U8</accession>
<dbReference type="EMBL" id="RJUF01000032">
    <property type="protein sequence ID" value="MCP9763571.1"/>
    <property type="molecule type" value="Genomic_DNA"/>
</dbReference>
<keyword evidence="3" id="KW-1185">Reference proteome</keyword>
<dbReference type="InterPro" id="IPR011050">
    <property type="entry name" value="Pectin_lyase_fold/virulence"/>
</dbReference>
<gene>
    <name evidence="2" type="ORF">EGI31_11445</name>
</gene>